<keyword evidence="1" id="KW-1133">Transmembrane helix</keyword>
<evidence type="ECO:0000313" key="2">
    <source>
        <dbReference type="EMBL" id="MFD4823149.1"/>
    </source>
</evidence>
<keyword evidence="1" id="KW-0812">Transmembrane</keyword>
<dbReference type="Proteomes" id="UP001598352">
    <property type="component" value="Unassembled WGS sequence"/>
</dbReference>
<gene>
    <name evidence="2" type="ORF">ACFWOQ_11280</name>
</gene>
<protein>
    <submittedName>
        <fullName evidence="2">Uncharacterized protein</fullName>
    </submittedName>
</protein>
<organism evidence="2 3">
    <name type="scientific">Streptomyces rubiginosohelvolus</name>
    <dbReference type="NCBI Taxonomy" id="67362"/>
    <lineage>
        <taxon>Bacteria</taxon>
        <taxon>Bacillati</taxon>
        <taxon>Actinomycetota</taxon>
        <taxon>Actinomycetes</taxon>
        <taxon>Kitasatosporales</taxon>
        <taxon>Streptomycetaceae</taxon>
        <taxon>Streptomyces</taxon>
    </lineage>
</organism>
<sequence>MIVAYIAYNHPEVGVAVLVAVGVVTLLYLLTGGGENGSPPGS</sequence>
<keyword evidence="3" id="KW-1185">Reference proteome</keyword>
<feature type="transmembrane region" description="Helical" evidence="1">
    <location>
        <begin position="12"/>
        <end position="30"/>
    </location>
</feature>
<evidence type="ECO:0000313" key="3">
    <source>
        <dbReference type="Proteomes" id="UP001598352"/>
    </source>
</evidence>
<dbReference type="EMBL" id="JBHXKZ010000007">
    <property type="protein sequence ID" value="MFD4823149.1"/>
    <property type="molecule type" value="Genomic_DNA"/>
</dbReference>
<evidence type="ECO:0000256" key="1">
    <source>
        <dbReference type="SAM" id="Phobius"/>
    </source>
</evidence>
<accession>A0ABW6F0G1</accession>
<comment type="caution">
    <text evidence="2">The sequence shown here is derived from an EMBL/GenBank/DDBJ whole genome shotgun (WGS) entry which is preliminary data.</text>
</comment>
<reference evidence="2 3" key="1">
    <citation type="submission" date="2024-09" db="EMBL/GenBank/DDBJ databases">
        <title>The Natural Products Discovery Center: Release of the First 8490 Sequenced Strains for Exploring Actinobacteria Biosynthetic Diversity.</title>
        <authorList>
            <person name="Kalkreuter E."/>
            <person name="Kautsar S.A."/>
            <person name="Yang D."/>
            <person name="Bader C.D."/>
            <person name="Teijaro C.N."/>
            <person name="Fluegel L."/>
            <person name="Davis C.M."/>
            <person name="Simpson J.R."/>
            <person name="Lauterbach L."/>
            <person name="Steele A.D."/>
            <person name="Gui C."/>
            <person name="Meng S."/>
            <person name="Li G."/>
            <person name="Viehrig K."/>
            <person name="Ye F."/>
            <person name="Su P."/>
            <person name="Kiefer A.F."/>
            <person name="Nichols A."/>
            <person name="Cepeda A.J."/>
            <person name="Yan W."/>
            <person name="Fan B."/>
            <person name="Jiang Y."/>
            <person name="Adhikari A."/>
            <person name="Zheng C.-J."/>
            <person name="Schuster L."/>
            <person name="Cowan T.M."/>
            <person name="Smanski M.J."/>
            <person name="Chevrette M.G."/>
            <person name="De Carvalho L.P.S."/>
            <person name="Shen B."/>
        </authorList>
    </citation>
    <scope>NUCLEOTIDE SEQUENCE [LARGE SCALE GENOMIC DNA]</scope>
    <source>
        <strain evidence="2 3">NPDC058428</strain>
    </source>
</reference>
<name>A0ABW6F0G1_9ACTN</name>
<proteinExistence type="predicted"/>
<dbReference type="RefSeq" id="WP_382771944.1">
    <property type="nucleotide sequence ID" value="NZ_JBHXED010000010.1"/>
</dbReference>
<keyword evidence="1" id="KW-0472">Membrane</keyword>